<protein>
    <recommendedName>
        <fullName evidence="3">Glutamyl-tRNA synthetase</fullName>
    </recommendedName>
</protein>
<keyword evidence="2" id="KW-1185">Reference proteome</keyword>
<accession>A0A423WHI3</accession>
<sequence>MSSLPPLKGSYGTALKLIDDAHAQDPNKAPAADGSADVPYELHYAQKMTRWLALRCPDASPELQIACRAQHFRRGYNERWELPRSSYPMTRTGYLTWRAKQKSQAAAQVKEMLGSMEDPLPGDELDRISALISKHDLATNEETQVLEDVACLVFLDDQFDDFEKNADHSDDKIVNILRKTWGKMSPKGREMALQMKHSDRALSLIGRALEGA</sequence>
<comment type="caution">
    <text evidence="1">The sequence shown here is derived from an EMBL/GenBank/DDBJ whole genome shotgun (WGS) entry which is preliminary data.</text>
</comment>
<dbReference type="Proteomes" id="UP000284375">
    <property type="component" value="Unassembled WGS sequence"/>
</dbReference>
<evidence type="ECO:0008006" key="3">
    <source>
        <dbReference type="Google" id="ProtNLM"/>
    </source>
</evidence>
<organism evidence="1 2">
    <name type="scientific">Cytospora chrysosperma</name>
    <name type="common">Cytospora canker fungus</name>
    <name type="synonym">Sphaeria chrysosperma</name>
    <dbReference type="NCBI Taxonomy" id="252740"/>
    <lineage>
        <taxon>Eukaryota</taxon>
        <taxon>Fungi</taxon>
        <taxon>Dikarya</taxon>
        <taxon>Ascomycota</taxon>
        <taxon>Pezizomycotina</taxon>
        <taxon>Sordariomycetes</taxon>
        <taxon>Sordariomycetidae</taxon>
        <taxon>Diaporthales</taxon>
        <taxon>Cytosporaceae</taxon>
        <taxon>Cytospora</taxon>
    </lineage>
</organism>
<evidence type="ECO:0000313" key="2">
    <source>
        <dbReference type="Proteomes" id="UP000284375"/>
    </source>
</evidence>
<dbReference type="InterPro" id="IPR025255">
    <property type="entry name" value="DUF4202"/>
</dbReference>
<name>A0A423WHI3_CYTCH</name>
<proteinExistence type="predicted"/>
<evidence type="ECO:0000313" key="1">
    <source>
        <dbReference type="EMBL" id="ROW02848.1"/>
    </source>
</evidence>
<dbReference type="EMBL" id="LJZO01000004">
    <property type="protein sequence ID" value="ROW02848.1"/>
    <property type="molecule type" value="Genomic_DNA"/>
</dbReference>
<reference evidence="1 2" key="1">
    <citation type="submission" date="2015-09" db="EMBL/GenBank/DDBJ databases">
        <title>Host preference determinants of Valsa canker pathogens revealed by comparative genomics.</title>
        <authorList>
            <person name="Yin Z."/>
            <person name="Huang L."/>
        </authorList>
    </citation>
    <scope>NUCLEOTIDE SEQUENCE [LARGE SCALE GENOMIC DNA]</scope>
    <source>
        <strain evidence="1 2">YSFL</strain>
    </source>
</reference>
<dbReference type="OrthoDB" id="417697at2759"/>
<dbReference type="AlphaFoldDB" id="A0A423WHI3"/>
<dbReference type="Pfam" id="PF13875">
    <property type="entry name" value="DUF4202"/>
    <property type="match status" value="1"/>
</dbReference>
<dbReference type="STRING" id="252740.A0A423WHI3"/>
<dbReference type="PANTHER" id="PTHR41729">
    <property type="entry name" value="GLUTAMYL-TRNA SYNTHETASE"/>
    <property type="match status" value="1"/>
</dbReference>
<gene>
    <name evidence="1" type="ORF">VSDG_01671</name>
</gene>
<dbReference type="PANTHER" id="PTHR41729:SF1">
    <property type="entry name" value="GLUTAMYL-TRNA SYNTHETASE"/>
    <property type="match status" value="1"/>
</dbReference>